<feature type="region of interest" description="Disordered" evidence="1">
    <location>
        <begin position="1265"/>
        <end position="1288"/>
    </location>
</feature>
<keyword evidence="2" id="KW-1133">Transmembrane helix</keyword>
<evidence type="ECO:0000313" key="4">
    <source>
        <dbReference type="Proteomes" id="UP000250043"/>
    </source>
</evidence>
<proteinExistence type="predicted"/>
<reference evidence="3 4" key="1">
    <citation type="submission" date="2016-07" db="EMBL/GenBank/DDBJ databases">
        <title>Draft genome of the white-rot fungus Obba rivulosa 3A-2.</title>
        <authorList>
            <consortium name="DOE Joint Genome Institute"/>
            <person name="Miettinen O."/>
            <person name="Riley R."/>
            <person name="Acob R."/>
            <person name="Barry K."/>
            <person name="Cullen D."/>
            <person name="De Vries R."/>
            <person name="Hainaut M."/>
            <person name="Hatakka A."/>
            <person name="Henrissat B."/>
            <person name="Hilden K."/>
            <person name="Kuo R."/>
            <person name="Labutti K."/>
            <person name="Lipzen A."/>
            <person name="Makela M.R."/>
            <person name="Sandor L."/>
            <person name="Spatafora J.W."/>
            <person name="Grigoriev I.V."/>
            <person name="Hibbett D.S."/>
        </authorList>
    </citation>
    <scope>NUCLEOTIDE SEQUENCE [LARGE SCALE GENOMIC DNA]</scope>
    <source>
        <strain evidence="3 4">3A-2</strain>
    </source>
</reference>
<feature type="compositionally biased region" description="Acidic residues" evidence="1">
    <location>
        <begin position="1525"/>
        <end position="1537"/>
    </location>
</feature>
<feature type="compositionally biased region" description="Polar residues" evidence="1">
    <location>
        <begin position="1171"/>
        <end position="1185"/>
    </location>
</feature>
<keyword evidence="2" id="KW-0472">Membrane</keyword>
<feature type="transmembrane region" description="Helical" evidence="2">
    <location>
        <begin position="29"/>
        <end position="48"/>
    </location>
</feature>
<dbReference type="Proteomes" id="UP000250043">
    <property type="component" value="Unassembled WGS sequence"/>
</dbReference>
<keyword evidence="4" id="KW-1185">Reference proteome</keyword>
<dbReference type="EMBL" id="KV722528">
    <property type="protein sequence ID" value="OCH86425.1"/>
    <property type="molecule type" value="Genomic_DNA"/>
</dbReference>
<feature type="compositionally biased region" description="Basic and acidic residues" evidence="1">
    <location>
        <begin position="1453"/>
        <end position="1473"/>
    </location>
</feature>
<feature type="region of interest" description="Disordered" evidence="1">
    <location>
        <begin position="1300"/>
        <end position="1646"/>
    </location>
</feature>
<feature type="compositionally biased region" description="Low complexity" evidence="1">
    <location>
        <begin position="1377"/>
        <end position="1389"/>
    </location>
</feature>
<accession>A0A8E2DFW8</accession>
<feature type="region of interest" description="Disordered" evidence="1">
    <location>
        <begin position="1171"/>
        <end position="1208"/>
    </location>
</feature>
<dbReference type="OrthoDB" id="10692060at2759"/>
<protein>
    <submittedName>
        <fullName evidence="3">Uncharacterized protein</fullName>
    </submittedName>
</protein>
<gene>
    <name evidence="3" type="ORF">OBBRIDRAFT_890480</name>
</gene>
<keyword evidence="2" id="KW-0812">Transmembrane</keyword>
<feature type="compositionally biased region" description="Polar residues" evidence="1">
    <location>
        <begin position="1603"/>
        <end position="1618"/>
    </location>
</feature>
<evidence type="ECO:0000256" key="1">
    <source>
        <dbReference type="SAM" id="MobiDB-lite"/>
    </source>
</evidence>
<feature type="compositionally biased region" description="Low complexity" evidence="1">
    <location>
        <begin position="1538"/>
        <end position="1550"/>
    </location>
</feature>
<evidence type="ECO:0000313" key="3">
    <source>
        <dbReference type="EMBL" id="OCH86425.1"/>
    </source>
</evidence>
<feature type="compositionally biased region" description="Acidic residues" evidence="1">
    <location>
        <begin position="1393"/>
        <end position="1409"/>
    </location>
</feature>
<feature type="compositionally biased region" description="Polar residues" evidence="1">
    <location>
        <begin position="368"/>
        <end position="380"/>
    </location>
</feature>
<feature type="transmembrane region" description="Helical" evidence="2">
    <location>
        <begin position="235"/>
        <end position="255"/>
    </location>
</feature>
<feature type="region of interest" description="Disordered" evidence="1">
    <location>
        <begin position="349"/>
        <end position="380"/>
    </location>
</feature>
<name>A0A8E2DFW8_9APHY</name>
<evidence type="ECO:0000256" key="2">
    <source>
        <dbReference type="SAM" id="Phobius"/>
    </source>
</evidence>
<feature type="compositionally biased region" description="Acidic residues" evidence="1">
    <location>
        <begin position="1496"/>
        <end position="1517"/>
    </location>
</feature>
<feature type="compositionally biased region" description="Acidic residues" evidence="1">
    <location>
        <begin position="1328"/>
        <end position="1350"/>
    </location>
</feature>
<feature type="compositionally biased region" description="Polar residues" evidence="1">
    <location>
        <begin position="1636"/>
        <end position="1646"/>
    </location>
</feature>
<organism evidence="3 4">
    <name type="scientific">Obba rivulosa</name>
    <dbReference type="NCBI Taxonomy" id="1052685"/>
    <lineage>
        <taxon>Eukaryota</taxon>
        <taxon>Fungi</taxon>
        <taxon>Dikarya</taxon>
        <taxon>Basidiomycota</taxon>
        <taxon>Agaricomycotina</taxon>
        <taxon>Agaricomycetes</taxon>
        <taxon>Polyporales</taxon>
        <taxon>Gelatoporiaceae</taxon>
        <taxon>Obba</taxon>
    </lineage>
</organism>
<sequence length="1646" mass="176960">MIPLPLVLSSFVALCMIYFGLNSTSLAEPMAYGLSIVFSIFPAIANSISTDYHRARRSAKRILWNLTSSVSVGRHTEDWSITGLQIPFGESLRPTPSSLVKGPRHLSSPYGSEASDVRRAKTTTISSQYCLMTWAPDALEMVAGNRDKMCPASFSIEPCAHEGGIFSLIFPTCAATMEPSDTPTSTIQVSTAVLATSPSSVACATTTISFASKTSVLWRLANPHAITTIVESFNMCWSAISFCTLLLMLVGALLVCRPSLQDHPCDVKHTVDNVPDNVPAATCPFPTEDISEEPHGLRVMPEQQASDMSERVKLGVESERPGRDIESRALVVTCTPPNPILAERSPVLTPQHRAPSDVNPKGTAPPIIQSNPVTSAAPSSRLLQPRITVRTRTHYQQFAYLRPKRSPSIHTDTVIAHVQKSDAYPDADVAEKRVDECLSTRTAPDSRFSAKINDNHTTQTDISAHALMNQPDNTRVHPQTEAPSSNQLGDLADTVAMLPSSSELVIVAPANLSLDGTQVDPTDTISASALLESVVVDVSSSAATTSAAIADDVAGAFSAPNGSTQQKPFDVTSEHHALSKICANAPIPTPIASDMVTDVVAHSGCTPEEGSFVTSSIEDCASYAMGVDVSIASSLMLSVESNAPPTSPIEDHIPAADLVPSVDGFDNLHEDVPLVPAYVSVEDPSLSVDTAVHSPPVNTLYLLLVSPPHETYVDTSQWNEAESSVTKESSVVLSSLPPQDLTEDTSITIIEEPLVEESPMHEGSSHVDSPRLLPQPSDEIADLLSTPIQPFEDLPVFQDMNVDDAGTSAHDFFQSNSPALVTLETKMAIDPPYPMPSPPYDNQETYDHRTLIFDCSMDELSRGVHIDSPLLGGPNEEPQVTPMSEDDLALNETSESMECDHRDFDEDSQLDELVLGRLSELSLHGAPESSTTSTLSHSDAVSGLQSRSDAMLTELSADDSIMTDICTLGWNAPSKMSIVPDYMDISDGFNNSAMTPSAGWSDNVHMDPVSPIETAYSLPTSFQASLSPTSYAQHSISSPRHHPWELTAHDLSGDVDMHPMPSVDISDASLPSFTPIFSNAEYPAGDFNDAMPVDTYNNTPDDSSSADLFLNSSASIEIPQMSADAFHSTFSNYHGLSDASGKKFSLQTVSRQEGSVLRDIPSVSAQVDSRFSSNAHNASESSLPNSGAVEGPLSDPSFGDASASSNTTMQMPFHIDPEELARRAQAFPSIGLFIDSPLLKAKIGDFLQSLEVNPLPAMLRQDAGSDFQEPENTGTVAPQTDPYPGAPFEDEAVAKAEPSNVPYAIPPAPSPEPAGHSQVGPPPAPLSYEDEDEGSEFEGLLDELDLEEESLAGKDPEGYYRMCGGIGPYPGSLAAQSSVSSGLETSESTFSEPDTEAEEPTAYTDELEYGEPHETQISMPHLQDSPTSEVGFWGDTSEDRAPGDDQAEDDQAKDDQAKDDQTENDQMGDHWSEDDRENGANQSQAGHAGGGRQDNESDEDEPEVDWGDEFDDEEQTDDISATDQLDGDDEDDDDIEAELYAAADAAGEDYSTPIWPEDVEVERSKARSRRRTGPAVVAMRETRKRMHHAYAHGGMQPDDSDRPGTSTNGDTQGTSFAFNFNFEFKPMPSNEPATGFQLSPCQSSSL</sequence>